<sequence>MEPITGWVLWRDTPKSPASFRWGTLSSGLSFHEEKTPGAGPWITPGLVDVHAHLGIGETGPAGQEDALRAAQTNWNSGVTAIREPGSPTPPVDASPLTVIRAGRHIARPKRYLRGLAIELENPNDLPKVVAQQTQTSDGWVKLVGDWIDRSNGADSDLDPLWDTHILVDAVAAAHDNGARVAVHAFSRPAIDSLLEARVDTIEHGSGMTFDHAVEAARLGIAVTPTLGQVELFPSFAGDAKKKYPRYAHTMTELFDHRYQWFDDLRSAGVQLLPGTDAGGYQPHGEIQTELQRWVDYGMTETEVVDLATWRARDFLGLPSLHPEGPEEFVIFEERPALTKPVSVVGGADLLQCRRA</sequence>
<organism evidence="2 3">
    <name type="scientific">Scrofimicrobium canadense</name>
    <dbReference type="NCBI Taxonomy" id="2652290"/>
    <lineage>
        <taxon>Bacteria</taxon>
        <taxon>Bacillati</taxon>
        <taxon>Actinomycetota</taxon>
        <taxon>Actinomycetes</taxon>
        <taxon>Actinomycetales</taxon>
        <taxon>Actinomycetaceae</taxon>
        <taxon>Scrofimicrobium</taxon>
    </lineage>
</organism>
<dbReference type="SUPFAM" id="SSF51556">
    <property type="entry name" value="Metallo-dependent hydrolases"/>
    <property type="match status" value="1"/>
</dbReference>
<name>A0A6N7W554_9ACTO</name>
<feature type="domain" description="Amidohydrolase-related" evidence="1">
    <location>
        <begin position="42"/>
        <end position="319"/>
    </location>
</feature>
<dbReference type="InterPro" id="IPR006680">
    <property type="entry name" value="Amidohydro-rel"/>
</dbReference>
<dbReference type="InterPro" id="IPR032466">
    <property type="entry name" value="Metal_Hydrolase"/>
</dbReference>
<gene>
    <name evidence="2" type="ORF">FYJ24_02095</name>
</gene>
<dbReference type="PANTHER" id="PTHR43135:SF4">
    <property type="entry name" value="AMIDOHYDROLASE-RELATED DOMAIN-CONTAINING PROTEIN"/>
    <property type="match status" value="1"/>
</dbReference>
<keyword evidence="3" id="KW-1185">Reference proteome</keyword>
<evidence type="ECO:0000259" key="1">
    <source>
        <dbReference type="Pfam" id="PF01979"/>
    </source>
</evidence>
<comment type="caution">
    <text evidence="2">The sequence shown here is derived from an EMBL/GenBank/DDBJ whole genome shotgun (WGS) entry which is preliminary data.</text>
</comment>
<evidence type="ECO:0000313" key="2">
    <source>
        <dbReference type="EMBL" id="MSS83572.1"/>
    </source>
</evidence>
<evidence type="ECO:0000313" key="3">
    <source>
        <dbReference type="Proteomes" id="UP000470875"/>
    </source>
</evidence>
<keyword evidence="2" id="KW-0378">Hydrolase</keyword>
<dbReference type="InterPro" id="IPR051781">
    <property type="entry name" value="Metallo-dep_Hydrolase"/>
</dbReference>
<proteinExistence type="predicted"/>
<dbReference type="EMBL" id="VULO01000002">
    <property type="protein sequence ID" value="MSS83572.1"/>
    <property type="molecule type" value="Genomic_DNA"/>
</dbReference>
<reference evidence="2 3" key="1">
    <citation type="submission" date="2019-08" db="EMBL/GenBank/DDBJ databases">
        <title>In-depth cultivation of the pig gut microbiome towards novel bacterial diversity and tailored functional studies.</title>
        <authorList>
            <person name="Wylensek D."/>
            <person name="Hitch T.C.A."/>
            <person name="Clavel T."/>
        </authorList>
    </citation>
    <scope>NUCLEOTIDE SEQUENCE [LARGE SCALE GENOMIC DNA]</scope>
    <source>
        <strain evidence="2 3">WB03_NA08</strain>
    </source>
</reference>
<dbReference type="Proteomes" id="UP000470875">
    <property type="component" value="Unassembled WGS sequence"/>
</dbReference>
<dbReference type="PANTHER" id="PTHR43135">
    <property type="entry name" value="ALPHA-D-RIBOSE 1-METHYLPHOSPHONATE 5-TRIPHOSPHATE DIPHOSPHATASE"/>
    <property type="match status" value="1"/>
</dbReference>
<accession>A0A6N7W554</accession>
<dbReference type="Gene3D" id="3.20.20.140">
    <property type="entry name" value="Metal-dependent hydrolases"/>
    <property type="match status" value="1"/>
</dbReference>
<dbReference type="AlphaFoldDB" id="A0A6N7W554"/>
<protein>
    <submittedName>
        <fullName evidence="2">Amidohydrolase family protein</fullName>
    </submittedName>
</protein>
<dbReference type="Pfam" id="PF01979">
    <property type="entry name" value="Amidohydro_1"/>
    <property type="match status" value="1"/>
</dbReference>
<dbReference type="GO" id="GO:0016787">
    <property type="term" value="F:hydrolase activity"/>
    <property type="evidence" value="ECO:0007669"/>
    <property type="project" value="UniProtKB-KW"/>
</dbReference>